<proteinExistence type="predicted"/>
<protein>
    <submittedName>
        <fullName evidence="1">Phospholipase D family protein</fullName>
    </submittedName>
</protein>
<organism evidence="1 2">
    <name type="scientific">Candidatus Desulfovibrio intestinavium</name>
    <dbReference type="NCBI Taxonomy" id="2838534"/>
    <lineage>
        <taxon>Bacteria</taxon>
        <taxon>Pseudomonadati</taxon>
        <taxon>Thermodesulfobacteriota</taxon>
        <taxon>Desulfovibrionia</taxon>
        <taxon>Desulfovibrionales</taxon>
        <taxon>Desulfovibrionaceae</taxon>
        <taxon>Desulfovibrio</taxon>
    </lineage>
</organism>
<sequence length="600" mass="65793">MLAPDTRILLTSALTPPPGLRLDGAIATAFSLDPAVLLEAPVHLAVLDARHNGEPDPLFLLEGVRRHAKNISVYVQRGRMQIPRTVRPTPLFALLEAMIVEVASPRDGVFHPKVWAIRFVGPEANPTPRYRLLVLSRNMTADASWDLCLRLDGDVTGQKREANAPLAHFFRLLPRLATGSVAPAKTRQAEAFARELMQVDWELPEGFEELRFYLPGEKGFDWQPPLKTERMVAVSPFCSDATLLSVTRNAARRVLVSRPETLAGLKEETLRHFDSCLHLHEAAESDDGEERPKQPTAAGLHAKLCLWESRRTRAVHTHVLMGSANLTTAAFSRNVEILVELSGHQNRVGSLEHFLGPDGMGEFLVTFAPDDAVAVDAARQEAEACAERARMALAEAKLELDCRAAAQNDLWQLSLRGPIPPLEGITGARVWPITVSKEQAAPLPCDGVADLSLGAFSLSSLTGLIAFALHTAHPDVTVNLVRNLPVKGLPEERTAAILQSVISSQKDFLRYLSLLLSDDAATQASGEGARLYAGLSRLADGGDAALLEELVRAFCRSPDTLKHIQKFVDDISRGKDRAIIPEDFLRLWRVFEKAGKVRHA</sequence>
<dbReference type="EMBL" id="DWZD01000053">
    <property type="protein sequence ID" value="HJA79998.1"/>
    <property type="molecule type" value="Genomic_DNA"/>
</dbReference>
<reference evidence="1" key="1">
    <citation type="journal article" date="2021" name="PeerJ">
        <title>Extensive microbial diversity within the chicken gut microbiome revealed by metagenomics and culture.</title>
        <authorList>
            <person name="Gilroy R."/>
            <person name="Ravi A."/>
            <person name="Getino M."/>
            <person name="Pursley I."/>
            <person name="Horton D.L."/>
            <person name="Alikhan N.F."/>
            <person name="Baker D."/>
            <person name="Gharbi K."/>
            <person name="Hall N."/>
            <person name="Watson M."/>
            <person name="Adriaenssens E.M."/>
            <person name="Foster-Nyarko E."/>
            <person name="Jarju S."/>
            <person name="Secka A."/>
            <person name="Antonio M."/>
            <person name="Oren A."/>
            <person name="Chaudhuri R.R."/>
            <person name="La Ragione R."/>
            <person name="Hildebrand F."/>
            <person name="Pallen M.J."/>
        </authorList>
    </citation>
    <scope>NUCLEOTIDE SEQUENCE</scope>
    <source>
        <strain evidence="1">5032</strain>
    </source>
</reference>
<name>A0A9D2HR33_9BACT</name>
<dbReference type="AlphaFoldDB" id="A0A9D2HR33"/>
<reference evidence="1" key="2">
    <citation type="submission" date="2021-04" db="EMBL/GenBank/DDBJ databases">
        <authorList>
            <person name="Gilroy R."/>
        </authorList>
    </citation>
    <scope>NUCLEOTIDE SEQUENCE</scope>
    <source>
        <strain evidence="1">5032</strain>
    </source>
</reference>
<accession>A0A9D2HR33</accession>
<comment type="caution">
    <text evidence="1">The sequence shown here is derived from an EMBL/GenBank/DDBJ whole genome shotgun (WGS) entry which is preliminary data.</text>
</comment>
<gene>
    <name evidence="1" type="ORF">H9784_10630</name>
</gene>
<dbReference type="CDD" id="cd09176">
    <property type="entry name" value="PLDc_unchar6"/>
    <property type="match status" value="1"/>
</dbReference>
<dbReference type="Gene3D" id="3.30.870.10">
    <property type="entry name" value="Endonuclease Chain A"/>
    <property type="match status" value="1"/>
</dbReference>
<dbReference type="InterPro" id="IPR059166">
    <property type="entry name" value="PLD-like_cat"/>
</dbReference>
<evidence type="ECO:0000313" key="1">
    <source>
        <dbReference type="EMBL" id="HJA79998.1"/>
    </source>
</evidence>
<dbReference type="Proteomes" id="UP000823821">
    <property type="component" value="Unassembled WGS sequence"/>
</dbReference>
<evidence type="ECO:0000313" key="2">
    <source>
        <dbReference type="Proteomes" id="UP000823821"/>
    </source>
</evidence>